<sequence length="241" mass="26755">MFPVVVLHGLRSRSFPRTVANIHSIFARHAAPFSVSCSRGAIKHQLTKPAARRSFPLTTQVPSCCPGSRCVFTAPHSDDGNLIYTGNLGTAVRGVKFFSYSTSMASLLIVPQILLKTGLGVQSIALQAAFCGCIGFFTFITPVLFHIVTKGYVVRLYHNPDRDTYTAITYSVFLTEKKSVFHQSQVRIPAVSKMFTSFYANNFGLLVNPDLFSIPQDYNHLMGYDKPFSFTMDDIHQPDKS</sequence>
<evidence type="ECO:0000256" key="2">
    <source>
        <dbReference type="SAM" id="Phobius"/>
    </source>
</evidence>
<evidence type="ECO:0000313" key="4">
    <source>
        <dbReference type="RefSeq" id="XP_028283582.1"/>
    </source>
</evidence>
<keyword evidence="2 4" id="KW-0812">Transmembrane</keyword>
<comment type="similarity">
    <text evidence="1">Belongs to the TMEM70 family.</text>
</comment>
<feature type="transmembrane region" description="Helical" evidence="2">
    <location>
        <begin position="127"/>
        <end position="148"/>
    </location>
</feature>
<keyword evidence="2" id="KW-0472">Membrane</keyword>
<dbReference type="InParanoid" id="A0A6P7K4C8"/>
<dbReference type="GeneID" id="114449914"/>
<dbReference type="InterPro" id="IPR045325">
    <property type="entry name" value="TMEM70/TMEM186/TMEM223"/>
</dbReference>
<organism evidence="3 4">
    <name type="scientific">Parambassis ranga</name>
    <name type="common">Indian glassy fish</name>
    <dbReference type="NCBI Taxonomy" id="210632"/>
    <lineage>
        <taxon>Eukaryota</taxon>
        <taxon>Metazoa</taxon>
        <taxon>Chordata</taxon>
        <taxon>Craniata</taxon>
        <taxon>Vertebrata</taxon>
        <taxon>Euteleostomi</taxon>
        <taxon>Actinopterygii</taxon>
        <taxon>Neopterygii</taxon>
        <taxon>Teleostei</taxon>
        <taxon>Neoteleostei</taxon>
        <taxon>Acanthomorphata</taxon>
        <taxon>Ovalentaria</taxon>
        <taxon>Ambassidae</taxon>
        <taxon>Parambassis</taxon>
    </lineage>
</organism>
<dbReference type="RefSeq" id="XP_028283582.1">
    <property type="nucleotide sequence ID" value="XM_028427781.1"/>
</dbReference>
<reference evidence="4" key="1">
    <citation type="submission" date="2025-08" db="UniProtKB">
        <authorList>
            <consortium name="RefSeq"/>
        </authorList>
    </citation>
    <scope>IDENTIFICATION</scope>
</reference>
<proteinExistence type="inferred from homology"/>
<dbReference type="PANTHER" id="PTHR13281:SF0">
    <property type="entry name" value="TRANSMEMBRANE PROTEIN 70, MITOCHONDRIAL"/>
    <property type="match status" value="1"/>
</dbReference>
<dbReference type="FunCoup" id="A0A6P7K4C8">
    <property type="interactions" value="540"/>
</dbReference>
<dbReference type="Pfam" id="PF06979">
    <property type="entry name" value="TMEM70"/>
    <property type="match status" value="1"/>
</dbReference>
<name>A0A6P7K4C8_9TELE</name>
<dbReference type="GO" id="GO:0031966">
    <property type="term" value="C:mitochondrial membrane"/>
    <property type="evidence" value="ECO:0007669"/>
    <property type="project" value="TreeGrafter"/>
</dbReference>
<dbReference type="Proteomes" id="UP000515145">
    <property type="component" value="Chromosome 17"/>
</dbReference>
<dbReference type="OrthoDB" id="156886at2759"/>
<dbReference type="GO" id="GO:0033615">
    <property type="term" value="P:mitochondrial proton-transporting ATP synthase complex assembly"/>
    <property type="evidence" value="ECO:0007669"/>
    <property type="project" value="TreeGrafter"/>
</dbReference>
<keyword evidence="2" id="KW-1133">Transmembrane helix</keyword>
<evidence type="ECO:0000313" key="3">
    <source>
        <dbReference type="Proteomes" id="UP000515145"/>
    </source>
</evidence>
<accession>A0A6P7K4C8</accession>
<dbReference type="InterPro" id="IPR009724">
    <property type="entry name" value="TMEM70"/>
</dbReference>
<dbReference type="PANTHER" id="PTHR13281">
    <property type="entry name" value="TRANSMEMBRANE PROTEIN 70, MITOCHONDRIAL"/>
    <property type="match status" value="1"/>
</dbReference>
<protein>
    <submittedName>
        <fullName evidence="4">Transmembrane protein 70, mitochondrial isoform X1</fullName>
    </submittedName>
</protein>
<gene>
    <name evidence="4" type="primary">tmem70</name>
</gene>
<evidence type="ECO:0000256" key="1">
    <source>
        <dbReference type="ARBA" id="ARBA00005280"/>
    </source>
</evidence>
<dbReference type="AlphaFoldDB" id="A0A6P7K4C8"/>
<keyword evidence="3" id="KW-1185">Reference proteome</keyword>
<dbReference type="CTD" id="54968"/>